<dbReference type="Pfam" id="PF00185">
    <property type="entry name" value="OTCace"/>
    <property type="match status" value="1"/>
</dbReference>
<dbReference type="PRINTS" id="PR00101">
    <property type="entry name" value="ATCASE"/>
</dbReference>
<keyword evidence="4 9" id="KW-0808">Transferase</keyword>
<gene>
    <name evidence="12" type="primary">pyrB_2</name>
    <name evidence="12" type="ORF">MSP8886_03978</name>
</gene>
<dbReference type="Gene3D" id="3.40.50.1370">
    <property type="entry name" value="Aspartate/ornithine carbamoyltransferase"/>
    <property type="match status" value="2"/>
</dbReference>
<reference evidence="12 13" key="1">
    <citation type="submission" date="2016-06" db="EMBL/GenBank/DDBJ databases">
        <authorList>
            <person name="Kjaerup R.B."/>
            <person name="Dalgaard T.S."/>
            <person name="Juul-Madsen H.R."/>
        </authorList>
    </citation>
    <scope>NUCLEOTIDE SEQUENCE [LARGE SCALE GENOMIC DNA]</scope>
    <source>
        <strain evidence="12 13">CECT 8886</strain>
    </source>
</reference>
<evidence type="ECO:0000256" key="1">
    <source>
        <dbReference type="ARBA" id="ARBA00004852"/>
    </source>
</evidence>
<dbReference type="InterPro" id="IPR002082">
    <property type="entry name" value="Asp_carbamoyltransf"/>
</dbReference>
<dbReference type="EC" id="2.1.3.2" evidence="3 8"/>
<dbReference type="GO" id="GO:0016597">
    <property type="term" value="F:amino acid binding"/>
    <property type="evidence" value="ECO:0007669"/>
    <property type="project" value="InterPro"/>
</dbReference>
<dbReference type="PRINTS" id="PR00100">
    <property type="entry name" value="AOTCASE"/>
</dbReference>
<evidence type="ECO:0000313" key="12">
    <source>
        <dbReference type="EMBL" id="SBS37110.1"/>
    </source>
</evidence>
<dbReference type="Proteomes" id="UP000092544">
    <property type="component" value="Unassembled WGS sequence"/>
</dbReference>
<comment type="catalytic activity">
    <reaction evidence="7">
        <text>carbamoyl phosphate + L-aspartate = N-carbamoyl-L-aspartate + phosphate + H(+)</text>
        <dbReference type="Rhea" id="RHEA:20013"/>
        <dbReference type="ChEBI" id="CHEBI:15378"/>
        <dbReference type="ChEBI" id="CHEBI:29991"/>
        <dbReference type="ChEBI" id="CHEBI:32814"/>
        <dbReference type="ChEBI" id="CHEBI:43474"/>
        <dbReference type="ChEBI" id="CHEBI:58228"/>
        <dbReference type="EC" id="2.1.3.2"/>
    </reaction>
</comment>
<protein>
    <recommendedName>
        <fullName evidence="3 8">Aspartate carbamoyltransferase</fullName>
        <ecNumber evidence="3 8">2.1.3.2</ecNumber>
    </recommendedName>
</protein>
<comment type="similarity">
    <text evidence="2">Belongs to the aspartate/ornithine carbamoyltransferase superfamily. ATCase family.</text>
</comment>
<keyword evidence="13" id="KW-1185">Reference proteome</keyword>
<evidence type="ECO:0000256" key="7">
    <source>
        <dbReference type="ARBA" id="ARBA00048859"/>
    </source>
</evidence>
<keyword evidence="5" id="KW-0665">Pyrimidine biosynthesis</keyword>
<feature type="domain" description="Aspartate/ornithine carbamoyltransferase carbamoyl-P binding" evidence="11">
    <location>
        <begin position="5"/>
        <end position="146"/>
    </location>
</feature>
<dbReference type="STRING" id="1792290.MSP8886_03978"/>
<dbReference type="InterPro" id="IPR006130">
    <property type="entry name" value="Asp/Orn_carbamoylTrfase"/>
</dbReference>
<dbReference type="InterPro" id="IPR006132">
    <property type="entry name" value="Asp/Orn_carbamoyltranf_P-bd"/>
</dbReference>
<dbReference type="NCBIfam" id="TIGR00670">
    <property type="entry name" value="asp_carb_tr"/>
    <property type="match status" value="1"/>
</dbReference>
<dbReference type="PROSITE" id="PS00097">
    <property type="entry name" value="CARBAMOYLTRANSFERASE"/>
    <property type="match status" value="1"/>
</dbReference>
<evidence type="ECO:0000259" key="10">
    <source>
        <dbReference type="Pfam" id="PF00185"/>
    </source>
</evidence>
<evidence type="ECO:0000313" key="13">
    <source>
        <dbReference type="Proteomes" id="UP000092544"/>
    </source>
</evidence>
<dbReference type="RefSeq" id="WP_067020057.1">
    <property type="nucleotide sequence ID" value="NZ_FLOB01000016.1"/>
</dbReference>
<proteinExistence type="inferred from homology"/>
<evidence type="ECO:0000256" key="5">
    <source>
        <dbReference type="ARBA" id="ARBA00022975"/>
    </source>
</evidence>
<sequence>MLTGKHILSCDCIDNDDLHRLFELADLLQPVAKGLKYTRILEGAMLCSLFFEPSTRTRLSFDSAFMRLGGSVSSTTGFSFSSIAKGESLEDTSRVVSGYGDILVVRHPEEQAIYDIAAQTYVPVINGGNGAGEHPTQALLDLYTLERELQRTDRCLQKSVIVLAGDLRFGRTIHSLVKLLVRFSPRKLIFLSPENLRLPENLRDMLAKQTIDVEETQNVGEALRQADVIYTTRVQKERFPENELAENYSSNFRIDAALFERFASPNTLIMHPLPRDSREGANDLSDDLNSDSRLAIFRQTDAGVPIRMALFASVMGVADHVQNSLQEAKWFTPRYTGVQDAAFYERNPAK</sequence>
<evidence type="ECO:0000256" key="9">
    <source>
        <dbReference type="RuleBase" id="RU003634"/>
    </source>
</evidence>
<evidence type="ECO:0000256" key="8">
    <source>
        <dbReference type="NCBIfam" id="TIGR00670"/>
    </source>
</evidence>
<name>A0A1A8TV09_9GAMM</name>
<evidence type="ECO:0000256" key="3">
    <source>
        <dbReference type="ARBA" id="ARBA00013008"/>
    </source>
</evidence>
<dbReference type="PANTHER" id="PTHR45753">
    <property type="entry name" value="ORNITHINE CARBAMOYLTRANSFERASE, MITOCHONDRIAL"/>
    <property type="match status" value="1"/>
</dbReference>
<dbReference type="UniPathway" id="UPA00070">
    <property type="reaction ID" value="UER00116"/>
</dbReference>
<evidence type="ECO:0000256" key="6">
    <source>
        <dbReference type="ARBA" id="ARBA00043884"/>
    </source>
</evidence>
<dbReference type="InterPro" id="IPR006131">
    <property type="entry name" value="Asp_carbamoyltransf_Asp/Orn-bd"/>
</dbReference>
<comment type="function">
    <text evidence="6">Catalyzes the condensation of carbamoyl phosphate and aspartate to form carbamoyl aspartate and inorganic phosphate, the committed step in the de novo pyrimidine nucleotide biosynthesis pathway.</text>
</comment>
<evidence type="ECO:0000259" key="11">
    <source>
        <dbReference type="Pfam" id="PF02729"/>
    </source>
</evidence>
<dbReference type="Pfam" id="PF02729">
    <property type="entry name" value="OTCace_N"/>
    <property type="match status" value="1"/>
</dbReference>
<dbReference type="GO" id="GO:0006520">
    <property type="term" value="P:amino acid metabolic process"/>
    <property type="evidence" value="ECO:0007669"/>
    <property type="project" value="InterPro"/>
</dbReference>
<dbReference type="PANTHER" id="PTHR45753:SF6">
    <property type="entry name" value="ASPARTATE CARBAMOYLTRANSFERASE"/>
    <property type="match status" value="1"/>
</dbReference>
<dbReference type="GO" id="GO:0006207">
    <property type="term" value="P:'de novo' pyrimidine nucleobase biosynthetic process"/>
    <property type="evidence" value="ECO:0007669"/>
    <property type="project" value="InterPro"/>
</dbReference>
<dbReference type="GO" id="GO:0004070">
    <property type="term" value="F:aspartate carbamoyltransferase activity"/>
    <property type="evidence" value="ECO:0007669"/>
    <property type="project" value="UniProtKB-UniRule"/>
</dbReference>
<comment type="pathway">
    <text evidence="1">Pyrimidine metabolism; UMP biosynthesis via de novo pathway; (S)-dihydroorotate from bicarbonate: step 2/3.</text>
</comment>
<dbReference type="InterPro" id="IPR036901">
    <property type="entry name" value="Asp/Orn_carbamoylTrfase_sf"/>
</dbReference>
<accession>A0A1A8TV09</accession>
<dbReference type="GO" id="GO:0044205">
    <property type="term" value="P:'de novo' UMP biosynthetic process"/>
    <property type="evidence" value="ECO:0007669"/>
    <property type="project" value="UniProtKB-UniPathway"/>
</dbReference>
<evidence type="ECO:0000256" key="4">
    <source>
        <dbReference type="ARBA" id="ARBA00022679"/>
    </source>
</evidence>
<dbReference type="SUPFAM" id="SSF53671">
    <property type="entry name" value="Aspartate/ornithine carbamoyltransferase"/>
    <property type="match status" value="1"/>
</dbReference>
<feature type="domain" description="Aspartate/ornithine carbamoyltransferase Asp/Orn-binding" evidence="10">
    <location>
        <begin position="160"/>
        <end position="313"/>
    </location>
</feature>
<dbReference type="OrthoDB" id="9774690at2"/>
<evidence type="ECO:0000256" key="2">
    <source>
        <dbReference type="ARBA" id="ARBA00008896"/>
    </source>
</evidence>
<dbReference type="EMBL" id="FLOB01000016">
    <property type="protein sequence ID" value="SBS37110.1"/>
    <property type="molecule type" value="Genomic_DNA"/>
</dbReference>
<dbReference type="AlphaFoldDB" id="A0A1A8TV09"/>
<organism evidence="12 13">
    <name type="scientific">Marinomonas spartinae</name>
    <dbReference type="NCBI Taxonomy" id="1792290"/>
    <lineage>
        <taxon>Bacteria</taxon>
        <taxon>Pseudomonadati</taxon>
        <taxon>Pseudomonadota</taxon>
        <taxon>Gammaproteobacteria</taxon>
        <taxon>Oceanospirillales</taxon>
        <taxon>Oceanospirillaceae</taxon>
        <taxon>Marinomonas</taxon>
    </lineage>
</organism>